<proteinExistence type="predicted"/>
<protein>
    <submittedName>
        <fullName evidence="2">Uncharacterized protein</fullName>
    </submittedName>
</protein>
<evidence type="ECO:0000256" key="1">
    <source>
        <dbReference type="SAM" id="Phobius"/>
    </source>
</evidence>
<name>A0A7N0UP51_KALFE</name>
<accession>A0A7N0UP51</accession>
<evidence type="ECO:0000313" key="3">
    <source>
        <dbReference type="Proteomes" id="UP000594263"/>
    </source>
</evidence>
<organism evidence="2 3">
    <name type="scientific">Kalanchoe fedtschenkoi</name>
    <name type="common">Lavender scallops</name>
    <name type="synonym">South American air plant</name>
    <dbReference type="NCBI Taxonomy" id="63787"/>
    <lineage>
        <taxon>Eukaryota</taxon>
        <taxon>Viridiplantae</taxon>
        <taxon>Streptophyta</taxon>
        <taxon>Embryophyta</taxon>
        <taxon>Tracheophyta</taxon>
        <taxon>Spermatophyta</taxon>
        <taxon>Magnoliopsida</taxon>
        <taxon>eudicotyledons</taxon>
        <taxon>Gunneridae</taxon>
        <taxon>Pentapetalae</taxon>
        <taxon>Saxifragales</taxon>
        <taxon>Crassulaceae</taxon>
        <taxon>Kalanchoe</taxon>
    </lineage>
</organism>
<dbReference type="Proteomes" id="UP000594263">
    <property type="component" value="Unplaced"/>
</dbReference>
<evidence type="ECO:0000313" key="2">
    <source>
        <dbReference type="EnsemblPlants" id="Kaladp0073s0088.1.v1.1.CDS.1"/>
    </source>
</evidence>
<dbReference type="Gramene" id="Kaladp0073s0088.1.v1.1">
    <property type="protein sequence ID" value="Kaladp0073s0088.1.v1.1.CDS.1"/>
    <property type="gene ID" value="Kaladp0073s0088.v1.1"/>
</dbReference>
<keyword evidence="1" id="KW-0812">Transmembrane</keyword>
<dbReference type="EnsemblPlants" id="Kaladp0073s0088.1.v1.1">
    <property type="protein sequence ID" value="Kaladp0073s0088.1.v1.1.CDS.1"/>
    <property type="gene ID" value="Kaladp0073s0088.v1.1"/>
</dbReference>
<sequence length="66" mass="7634">MTPPVYPPLIVIASMATCYVFFIEMETSLSVYLLPNFVHLEIQYMSFSIIIVGKHHLELFFIIVIL</sequence>
<keyword evidence="1" id="KW-1133">Transmembrane helix</keyword>
<reference evidence="2" key="1">
    <citation type="submission" date="2021-01" db="UniProtKB">
        <authorList>
            <consortium name="EnsemblPlants"/>
        </authorList>
    </citation>
    <scope>IDENTIFICATION</scope>
</reference>
<feature type="transmembrane region" description="Helical" evidence="1">
    <location>
        <begin position="6"/>
        <end position="23"/>
    </location>
</feature>
<keyword evidence="1" id="KW-0472">Membrane</keyword>
<dbReference type="AlphaFoldDB" id="A0A7N0UP51"/>
<keyword evidence="3" id="KW-1185">Reference proteome</keyword>